<sequence length="84" mass="9844">MEYEGITFTRVISTVYRSESTEMNNRWRVTDYSANGHVKMTVVCQFIRESACYANKPLKRKRMATDEETTTSSSQSRPNKRLRL</sequence>
<protein>
    <submittedName>
        <fullName evidence="2">Uncharacterized protein</fullName>
    </submittedName>
</protein>
<organism evidence="2 3">
    <name type="scientific">Pagothenia borchgrevinki</name>
    <name type="common">Bald rockcod</name>
    <name type="synonym">Trematomus borchgrevinki</name>
    <dbReference type="NCBI Taxonomy" id="8213"/>
    <lineage>
        <taxon>Eukaryota</taxon>
        <taxon>Metazoa</taxon>
        <taxon>Chordata</taxon>
        <taxon>Craniata</taxon>
        <taxon>Vertebrata</taxon>
        <taxon>Euteleostomi</taxon>
        <taxon>Actinopterygii</taxon>
        <taxon>Neopterygii</taxon>
        <taxon>Teleostei</taxon>
        <taxon>Neoteleostei</taxon>
        <taxon>Acanthomorphata</taxon>
        <taxon>Eupercaria</taxon>
        <taxon>Perciformes</taxon>
        <taxon>Notothenioidei</taxon>
        <taxon>Nototheniidae</taxon>
        <taxon>Pagothenia</taxon>
    </lineage>
</organism>
<gene>
    <name evidence="2" type="ORF">OYC64_015098</name>
</gene>
<proteinExistence type="predicted"/>
<dbReference type="AlphaFoldDB" id="A0ABD2H2Z5"/>
<feature type="region of interest" description="Disordered" evidence="1">
    <location>
        <begin position="58"/>
        <end position="84"/>
    </location>
</feature>
<dbReference type="Proteomes" id="UP001619887">
    <property type="component" value="Unassembled WGS sequence"/>
</dbReference>
<dbReference type="EMBL" id="JBIYXZ010002073">
    <property type="protein sequence ID" value="KAL3060672.1"/>
    <property type="molecule type" value="Genomic_DNA"/>
</dbReference>
<evidence type="ECO:0000313" key="2">
    <source>
        <dbReference type="EMBL" id="KAL3060672.1"/>
    </source>
</evidence>
<keyword evidence="3" id="KW-1185">Reference proteome</keyword>
<reference evidence="2 3" key="2">
    <citation type="journal article" date="2024" name="G3 (Bethesda)">
        <title>The genome of the cryopelagic Antarctic bald notothen, Trematomus borchgrevinki.</title>
        <authorList>
            <person name="Rayamajhi N."/>
            <person name="Rivera-Colon A.G."/>
            <person name="Minhas B.F."/>
            <person name="Cheng C.C."/>
            <person name="Catchen J.M."/>
        </authorList>
    </citation>
    <scope>NUCLEOTIDE SEQUENCE [LARGE SCALE GENOMIC DNA]</scope>
    <source>
        <strain evidence="2">AGRC-2024</strain>
    </source>
</reference>
<evidence type="ECO:0000313" key="3">
    <source>
        <dbReference type="Proteomes" id="UP001619887"/>
    </source>
</evidence>
<comment type="caution">
    <text evidence="2">The sequence shown here is derived from an EMBL/GenBank/DDBJ whole genome shotgun (WGS) entry which is preliminary data.</text>
</comment>
<name>A0ABD2H2Z5_PAGBO</name>
<accession>A0ABD2H2Z5</accession>
<reference evidence="2 3" key="1">
    <citation type="journal article" date="2022" name="G3 (Bethesda)">
        <title>Evaluating Illumina-, Nanopore-, and PacBio-based genome assembly strategies with the bald notothen, Trematomus borchgrevinki.</title>
        <authorList>
            <person name="Rayamajhi N."/>
            <person name="Cheng C.C."/>
            <person name="Catchen J.M."/>
        </authorList>
    </citation>
    <scope>NUCLEOTIDE SEQUENCE [LARGE SCALE GENOMIC DNA]</scope>
    <source>
        <strain evidence="2">AGRC-2024</strain>
    </source>
</reference>
<evidence type="ECO:0000256" key="1">
    <source>
        <dbReference type="SAM" id="MobiDB-lite"/>
    </source>
</evidence>